<name>A0A7W8DMA1_9BACT</name>
<comment type="caution">
    <text evidence="1">The sequence shown here is derived from an EMBL/GenBank/DDBJ whole genome shotgun (WGS) entry which is preliminary data.</text>
</comment>
<evidence type="ECO:0000313" key="2">
    <source>
        <dbReference type="Proteomes" id="UP000590740"/>
    </source>
</evidence>
<evidence type="ECO:0000313" key="1">
    <source>
        <dbReference type="EMBL" id="MBB5034850.1"/>
    </source>
</evidence>
<evidence type="ECO:0008006" key="3">
    <source>
        <dbReference type="Google" id="ProtNLM"/>
    </source>
</evidence>
<dbReference type="AlphaFoldDB" id="A0A7W8DMA1"/>
<dbReference type="EMBL" id="JACHIG010000012">
    <property type="protein sequence ID" value="MBB5034850.1"/>
    <property type="molecule type" value="Genomic_DNA"/>
</dbReference>
<reference evidence="1 2" key="1">
    <citation type="submission" date="2020-08" db="EMBL/GenBank/DDBJ databases">
        <title>Genomic Encyclopedia of Type Strains, Phase IV (KMG-IV): sequencing the most valuable type-strain genomes for metagenomic binning, comparative biology and taxonomic classification.</title>
        <authorList>
            <person name="Goeker M."/>
        </authorList>
    </citation>
    <scope>NUCLEOTIDE SEQUENCE [LARGE SCALE GENOMIC DNA]</scope>
    <source>
        <strain evidence="1 2">DSM 12252</strain>
    </source>
</reference>
<keyword evidence="2" id="KW-1185">Reference proteome</keyword>
<sequence>MTVVLNGKVVDEIDLTTLKDGEITPDGSAMPKRLPGKQWSKMPLKDRIGFNCRRADAGIEFRKVKLLQLGSR</sequence>
<organism evidence="1 2">
    <name type="scientific">Prosthecobacter vanneervenii</name>
    <dbReference type="NCBI Taxonomy" id="48466"/>
    <lineage>
        <taxon>Bacteria</taxon>
        <taxon>Pseudomonadati</taxon>
        <taxon>Verrucomicrobiota</taxon>
        <taxon>Verrucomicrobiia</taxon>
        <taxon>Verrucomicrobiales</taxon>
        <taxon>Verrucomicrobiaceae</taxon>
        <taxon>Prosthecobacter</taxon>
    </lineage>
</organism>
<accession>A0A7W8DMA1</accession>
<gene>
    <name evidence="1" type="ORF">HNQ65_004458</name>
</gene>
<proteinExistence type="predicted"/>
<protein>
    <recommendedName>
        <fullName evidence="3">3-keto-disaccharide hydrolase domain-containing protein</fullName>
    </recommendedName>
</protein>
<dbReference type="Proteomes" id="UP000590740">
    <property type="component" value="Unassembled WGS sequence"/>
</dbReference>